<evidence type="ECO:0000256" key="4">
    <source>
        <dbReference type="ARBA" id="ARBA00022840"/>
    </source>
</evidence>
<dbReference type="SMART" id="SM00382">
    <property type="entry name" value="AAA"/>
    <property type="match status" value="1"/>
</dbReference>
<name>A0ABN6D8J4_9BURK</name>
<keyword evidence="1" id="KW-0813">Transport</keyword>
<dbReference type="InterPro" id="IPR017911">
    <property type="entry name" value="MacB-like_ATP-bd"/>
</dbReference>
<protein>
    <submittedName>
        <fullName evidence="6">ABC transporter ATP-binding protein</fullName>
    </submittedName>
</protein>
<keyword evidence="3" id="KW-0547">Nucleotide-binding</keyword>
<dbReference type="GO" id="GO:0005524">
    <property type="term" value="F:ATP binding"/>
    <property type="evidence" value="ECO:0007669"/>
    <property type="project" value="UniProtKB-KW"/>
</dbReference>
<keyword evidence="4 6" id="KW-0067">ATP-binding</keyword>
<dbReference type="Gene3D" id="3.40.50.300">
    <property type="entry name" value="P-loop containing nucleotide triphosphate hydrolases"/>
    <property type="match status" value="1"/>
</dbReference>
<dbReference type="InterPro" id="IPR015854">
    <property type="entry name" value="ABC_transpr_LolD-like"/>
</dbReference>
<keyword evidence="2" id="KW-1003">Cell membrane</keyword>
<dbReference type="PANTHER" id="PTHR24220:SF86">
    <property type="entry name" value="ABC TRANSPORTER ABCH.1"/>
    <property type="match status" value="1"/>
</dbReference>
<evidence type="ECO:0000259" key="5">
    <source>
        <dbReference type="PROSITE" id="PS50893"/>
    </source>
</evidence>
<evidence type="ECO:0000313" key="6">
    <source>
        <dbReference type="EMBL" id="BCO28374.1"/>
    </source>
</evidence>
<dbReference type="InterPro" id="IPR003593">
    <property type="entry name" value="AAA+_ATPase"/>
</dbReference>
<evidence type="ECO:0000256" key="1">
    <source>
        <dbReference type="ARBA" id="ARBA00022448"/>
    </source>
</evidence>
<dbReference type="Proteomes" id="UP000824366">
    <property type="component" value="Chromosome"/>
</dbReference>
<gene>
    <name evidence="6" type="ORF">MIZ03_3274</name>
</gene>
<dbReference type="Pfam" id="PF00005">
    <property type="entry name" value="ABC_tran"/>
    <property type="match status" value="1"/>
</dbReference>
<dbReference type="PANTHER" id="PTHR24220">
    <property type="entry name" value="IMPORT ATP-BINDING PROTEIN"/>
    <property type="match status" value="1"/>
</dbReference>
<dbReference type="PROSITE" id="PS50893">
    <property type="entry name" value="ABC_TRANSPORTER_2"/>
    <property type="match status" value="1"/>
</dbReference>
<keyword evidence="2" id="KW-0472">Membrane</keyword>
<sequence length="243" mass="26214">MSAAQIELSGIERVFHLGDSEVHALRNLNLSITAGEYVAVMGPSGSGKSTLLNLLGLLDRPNTGIYRLEGRDVTTLSPDEQAQVRSQRIGFVFQSFHLVPRLSAAENIALPMVLAGLAPAQREVRVQQALKDYGLEHRANHRPDELSGGQRQRVAIARATIMQPAMILADEPTGNLDRATGEEVIHLLEGLNTRGVTLIMVTHDSALGARAHRQLMMEDGALQHDQCHTTPLAAATTPCAAPT</sequence>
<accession>A0ABN6D8J4</accession>
<dbReference type="CDD" id="cd03255">
    <property type="entry name" value="ABC_MJ0796_LolCDE_FtsE"/>
    <property type="match status" value="1"/>
</dbReference>
<dbReference type="PROSITE" id="PS00211">
    <property type="entry name" value="ABC_TRANSPORTER_1"/>
    <property type="match status" value="1"/>
</dbReference>
<keyword evidence="7" id="KW-1185">Reference proteome</keyword>
<evidence type="ECO:0000256" key="3">
    <source>
        <dbReference type="ARBA" id="ARBA00022741"/>
    </source>
</evidence>
<proteinExistence type="predicted"/>
<feature type="domain" description="ABC transporter" evidence="5">
    <location>
        <begin position="6"/>
        <end position="243"/>
    </location>
</feature>
<reference evidence="6 7" key="1">
    <citation type="journal article" date="2021" name="Microbiol. Spectr.">
        <title>A Single Bacterium Capable of Oxidation and Reduction of Iron at Circumneutral pH.</title>
        <authorList>
            <person name="Kato S."/>
            <person name="Ohkuma M."/>
        </authorList>
    </citation>
    <scope>NUCLEOTIDE SEQUENCE [LARGE SCALE GENOMIC DNA]</scope>
    <source>
        <strain evidence="6 7">MIZ03</strain>
    </source>
</reference>
<dbReference type="InterPro" id="IPR027417">
    <property type="entry name" value="P-loop_NTPase"/>
</dbReference>
<evidence type="ECO:0000256" key="2">
    <source>
        <dbReference type="ARBA" id="ARBA00022475"/>
    </source>
</evidence>
<dbReference type="RefSeq" id="WP_223904336.1">
    <property type="nucleotide sequence ID" value="NZ_AP024238.1"/>
</dbReference>
<dbReference type="SUPFAM" id="SSF52540">
    <property type="entry name" value="P-loop containing nucleoside triphosphate hydrolases"/>
    <property type="match status" value="1"/>
</dbReference>
<dbReference type="InterPro" id="IPR017871">
    <property type="entry name" value="ABC_transporter-like_CS"/>
</dbReference>
<dbReference type="InterPro" id="IPR003439">
    <property type="entry name" value="ABC_transporter-like_ATP-bd"/>
</dbReference>
<dbReference type="EMBL" id="AP024238">
    <property type="protein sequence ID" value="BCO28374.1"/>
    <property type="molecule type" value="Genomic_DNA"/>
</dbReference>
<organism evidence="6 7">
    <name type="scientific">Rhodoferax lithotrophicus</name>
    <dbReference type="NCBI Taxonomy" id="2798804"/>
    <lineage>
        <taxon>Bacteria</taxon>
        <taxon>Pseudomonadati</taxon>
        <taxon>Pseudomonadota</taxon>
        <taxon>Betaproteobacteria</taxon>
        <taxon>Burkholderiales</taxon>
        <taxon>Comamonadaceae</taxon>
        <taxon>Rhodoferax</taxon>
    </lineage>
</organism>
<evidence type="ECO:0000313" key="7">
    <source>
        <dbReference type="Proteomes" id="UP000824366"/>
    </source>
</evidence>